<keyword evidence="1" id="KW-0812">Transmembrane</keyword>
<reference evidence="3" key="1">
    <citation type="submission" date="2017-06" db="EMBL/GenBank/DDBJ databases">
        <title>Capnocytophaga spp. assemblies.</title>
        <authorList>
            <person name="Gulvik C.A."/>
        </authorList>
    </citation>
    <scope>NUCLEOTIDE SEQUENCE [LARGE SCALE GENOMIC DNA]</scope>
    <source>
        <strain evidence="3">H1496</strain>
    </source>
</reference>
<feature type="transmembrane region" description="Helical" evidence="1">
    <location>
        <begin position="46"/>
        <end position="70"/>
    </location>
</feature>
<organism evidence="2 3">
    <name type="scientific">Capnocytophaga gingivalis</name>
    <dbReference type="NCBI Taxonomy" id="1017"/>
    <lineage>
        <taxon>Bacteria</taxon>
        <taxon>Pseudomonadati</taxon>
        <taxon>Bacteroidota</taxon>
        <taxon>Flavobacteriia</taxon>
        <taxon>Flavobacteriales</taxon>
        <taxon>Flavobacteriaceae</taxon>
        <taxon>Capnocytophaga</taxon>
    </lineage>
</organism>
<feature type="transmembrane region" description="Helical" evidence="1">
    <location>
        <begin position="7"/>
        <end position="26"/>
    </location>
</feature>
<evidence type="ECO:0000313" key="2">
    <source>
        <dbReference type="EMBL" id="ATA86098.1"/>
    </source>
</evidence>
<name>A0A250FPV8_9FLAO</name>
<protein>
    <submittedName>
        <fullName evidence="2">Uncharacterized protein</fullName>
    </submittedName>
</protein>
<dbReference type="Proteomes" id="UP000217250">
    <property type="component" value="Chromosome"/>
</dbReference>
<dbReference type="AlphaFoldDB" id="A0A250FPV8"/>
<evidence type="ECO:0000256" key="1">
    <source>
        <dbReference type="SAM" id="Phobius"/>
    </source>
</evidence>
<keyword evidence="1" id="KW-1133">Transmembrane helix</keyword>
<accession>A0A250FPV8</accession>
<sequence>MKKKPTISVGIVISIILLLINFYYIIMEYLPYWDYFDFSSFHTWMIYFYINLIVVPLFIALLFFLFYSFFYRWAKKGLWITSILLVMSIIWFWLYISM</sequence>
<proteinExistence type="predicted"/>
<evidence type="ECO:0000313" key="3">
    <source>
        <dbReference type="Proteomes" id="UP000217250"/>
    </source>
</evidence>
<dbReference type="KEGG" id="cgh:CGC50_02380"/>
<feature type="transmembrane region" description="Helical" evidence="1">
    <location>
        <begin position="77"/>
        <end position="96"/>
    </location>
</feature>
<gene>
    <name evidence="2" type="ORF">CGC50_02380</name>
</gene>
<dbReference type="EMBL" id="CP022386">
    <property type="protein sequence ID" value="ATA86098.1"/>
    <property type="molecule type" value="Genomic_DNA"/>
</dbReference>
<keyword evidence="1" id="KW-0472">Membrane</keyword>